<accession>A0A163XZN9</accession>
<evidence type="ECO:0000313" key="2">
    <source>
        <dbReference type="Proteomes" id="UP000076574"/>
    </source>
</evidence>
<sequence>MDGRSARAAATAALLALGLGLPLGGCASTIADMPMVGTPAGAPARPAEVGTYLPVHDLPTTREGAAMAPADQAKMQAELTAARDRQAVVLPAKPPAK</sequence>
<dbReference type="STRING" id="943830.A4A58_13825"/>
<organism evidence="1 2">
    <name type="scientific">Tardiphaga robiniae</name>
    <dbReference type="NCBI Taxonomy" id="943830"/>
    <lineage>
        <taxon>Bacteria</taxon>
        <taxon>Pseudomonadati</taxon>
        <taxon>Pseudomonadota</taxon>
        <taxon>Alphaproteobacteria</taxon>
        <taxon>Hyphomicrobiales</taxon>
        <taxon>Nitrobacteraceae</taxon>
        <taxon>Tardiphaga</taxon>
    </lineage>
</organism>
<comment type="caution">
    <text evidence="1">The sequence shown here is derived from an EMBL/GenBank/DDBJ whole genome shotgun (WGS) entry which is preliminary data.</text>
</comment>
<evidence type="ECO:0000313" key="1">
    <source>
        <dbReference type="EMBL" id="KZD21607.1"/>
    </source>
</evidence>
<dbReference type="AlphaFoldDB" id="A0A163XZN9"/>
<name>A0A163XZN9_9BRAD</name>
<protein>
    <submittedName>
        <fullName evidence="1">Uncharacterized protein</fullName>
    </submittedName>
</protein>
<gene>
    <name evidence="1" type="ORF">A4A58_13825</name>
</gene>
<dbReference type="OrthoDB" id="8245029at2"/>
<keyword evidence="2" id="KW-1185">Reference proteome</keyword>
<dbReference type="EMBL" id="LVYV01000045">
    <property type="protein sequence ID" value="KZD21607.1"/>
    <property type="molecule type" value="Genomic_DNA"/>
</dbReference>
<dbReference type="Proteomes" id="UP000076574">
    <property type="component" value="Unassembled WGS sequence"/>
</dbReference>
<proteinExistence type="predicted"/>
<reference evidence="1 2" key="1">
    <citation type="submission" date="2016-03" db="EMBL/GenBank/DDBJ databases">
        <title>Microsymbionts genomes from the relict species Vavilovia formosa (Stev.) Fed.</title>
        <authorList>
            <person name="Kopat V."/>
            <person name="Chirak E."/>
            <person name="Kimeklis A."/>
            <person name="Andronov E."/>
        </authorList>
    </citation>
    <scope>NUCLEOTIDE SEQUENCE [LARGE SCALE GENOMIC DNA]</scope>
    <source>
        <strain evidence="1 2">Vaf07</strain>
    </source>
</reference>